<organism evidence="14 15">
    <name type="scientific">Rhodanobacter glycinis</name>
    <dbReference type="NCBI Taxonomy" id="582702"/>
    <lineage>
        <taxon>Bacteria</taxon>
        <taxon>Pseudomonadati</taxon>
        <taxon>Pseudomonadota</taxon>
        <taxon>Gammaproteobacteria</taxon>
        <taxon>Lysobacterales</taxon>
        <taxon>Rhodanobacteraceae</taxon>
        <taxon>Rhodanobacter</taxon>
    </lineage>
</organism>
<feature type="chain" id="PRO_5011653136" description="Outer-membrane lipoprotein LolB" evidence="13">
    <location>
        <begin position="25"/>
        <end position="209"/>
    </location>
</feature>
<dbReference type="PROSITE" id="PS51257">
    <property type="entry name" value="PROKAR_LIPOPROTEIN"/>
    <property type="match status" value="1"/>
</dbReference>
<dbReference type="InterPro" id="IPR004565">
    <property type="entry name" value="OM_lipoprot_LolB"/>
</dbReference>
<keyword evidence="12 14" id="KW-0449">Lipoprotein</keyword>
<evidence type="ECO:0000256" key="12">
    <source>
        <dbReference type="ARBA" id="ARBA00023288"/>
    </source>
</evidence>
<dbReference type="GO" id="GO:0015031">
    <property type="term" value="P:protein transport"/>
    <property type="evidence" value="ECO:0007669"/>
    <property type="project" value="UniProtKB-KW"/>
</dbReference>
<dbReference type="InterPro" id="IPR029046">
    <property type="entry name" value="LolA/LolB/LppX"/>
</dbReference>
<evidence type="ECO:0000256" key="1">
    <source>
        <dbReference type="ARBA" id="ARBA00004459"/>
    </source>
</evidence>
<proteinExistence type="inferred from homology"/>
<name>A0A1I4FVZ8_9GAMM</name>
<dbReference type="GO" id="GO:0009279">
    <property type="term" value="C:cell outer membrane"/>
    <property type="evidence" value="ECO:0007669"/>
    <property type="project" value="UniProtKB-SubCell"/>
</dbReference>
<comment type="subunit">
    <text evidence="3">Monomer.</text>
</comment>
<dbReference type="Pfam" id="PF03550">
    <property type="entry name" value="LolB"/>
    <property type="match status" value="1"/>
</dbReference>
<gene>
    <name evidence="14" type="ORF">SAMN05192579_11966</name>
</gene>
<evidence type="ECO:0000256" key="8">
    <source>
        <dbReference type="ARBA" id="ARBA00023136"/>
    </source>
</evidence>
<keyword evidence="6 13" id="KW-0732">Signal</keyword>
<evidence type="ECO:0000256" key="4">
    <source>
        <dbReference type="ARBA" id="ARBA00016202"/>
    </source>
</evidence>
<accession>A0A1I4FVZ8</accession>
<evidence type="ECO:0000313" key="14">
    <source>
        <dbReference type="EMBL" id="SFL20986.1"/>
    </source>
</evidence>
<comment type="similarity">
    <text evidence="2">Belongs to the LolB family.</text>
</comment>
<feature type="signal peptide" evidence="13">
    <location>
        <begin position="1"/>
        <end position="24"/>
    </location>
</feature>
<keyword evidence="8" id="KW-0472">Membrane</keyword>
<evidence type="ECO:0000256" key="9">
    <source>
        <dbReference type="ARBA" id="ARBA00023139"/>
    </source>
</evidence>
<comment type="subcellular location">
    <subcellularLocation>
        <location evidence="1">Cell outer membrane</location>
        <topology evidence="1">Lipid-anchor</topology>
    </subcellularLocation>
</comment>
<keyword evidence="10" id="KW-0143">Chaperone</keyword>
<keyword evidence="11" id="KW-0998">Cell outer membrane</keyword>
<keyword evidence="5" id="KW-0813">Transport</keyword>
<keyword evidence="15" id="KW-1185">Reference proteome</keyword>
<keyword evidence="9" id="KW-0564">Palmitate</keyword>
<dbReference type="AlphaFoldDB" id="A0A1I4FVZ8"/>
<reference evidence="15" key="1">
    <citation type="submission" date="2016-10" db="EMBL/GenBank/DDBJ databases">
        <authorList>
            <person name="Varghese N."/>
            <person name="Submissions S."/>
        </authorList>
    </citation>
    <scope>NUCLEOTIDE SEQUENCE [LARGE SCALE GENOMIC DNA]</scope>
    <source>
        <strain evidence="15">MO64</strain>
    </source>
</reference>
<evidence type="ECO:0000256" key="3">
    <source>
        <dbReference type="ARBA" id="ARBA00011245"/>
    </source>
</evidence>
<dbReference type="EMBL" id="FOSR01000019">
    <property type="protein sequence ID" value="SFL20986.1"/>
    <property type="molecule type" value="Genomic_DNA"/>
</dbReference>
<keyword evidence="7" id="KW-0653">Protein transport</keyword>
<protein>
    <recommendedName>
        <fullName evidence="4">Outer-membrane lipoprotein LolB</fullName>
    </recommendedName>
</protein>
<evidence type="ECO:0000256" key="2">
    <source>
        <dbReference type="ARBA" id="ARBA00009696"/>
    </source>
</evidence>
<dbReference type="Proteomes" id="UP000198725">
    <property type="component" value="Unassembled WGS sequence"/>
</dbReference>
<evidence type="ECO:0000256" key="7">
    <source>
        <dbReference type="ARBA" id="ARBA00022927"/>
    </source>
</evidence>
<dbReference type="RefSeq" id="WP_092705123.1">
    <property type="nucleotide sequence ID" value="NZ_FOSR01000019.1"/>
</dbReference>
<dbReference type="SUPFAM" id="SSF89392">
    <property type="entry name" value="Prokaryotic lipoproteins and lipoprotein localization factors"/>
    <property type="match status" value="1"/>
</dbReference>
<dbReference type="CDD" id="cd16326">
    <property type="entry name" value="LolB"/>
    <property type="match status" value="1"/>
</dbReference>
<evidence type="ECO:0000256" key="11">
    <source>
        <dbReference type="ARBA" id="ARBA00023237"/>
    </source>
</evidence>
<evidence type="ECO:0000256" key="10">
    <source>
        <dbReference type="ARBA" id="ARBA00023186"/>
    </source>
</evidence>
<dbReference type="Gene3D" id="2.50.20.10">
    <property type="entry name" value="Lipoprotein localisation LolA/LolB/LppX"/>
    <property type="match status" value="1"/>
</dbReference>
<evidence type="ECO:0000256" key="13">
    <source>
        <dbReference type="SAM" id="SignalP"/>
    </source>
</evidence>
<evidence type="ECO:0000256" key="5">
    <source>
        <dbReference type="ARBA" id="ARBA00022448"/>
    </source>
</evidence>
<sequence length="209" mass="22560">MKNAFRLLAASLPLLLVACAPRQAVRIKGDAALLGQQQAREKQLADADHWTLQGRLGVSDGHNGGSGSLTWTQDGDHYDFVLRGPALSGVSFHLSGGPDGAVLDGLRGGPLRGPDAEALMRRALGWDVPLHDLRAWILGLRADSGPAVLRFGENKLPSLLQQDGWAVDYRAWDTSRQPPLPSTVFAAKPPYKVRLSVESWDFTPPAAKE</sequence>
<evidence type="ECO:0000313" key="15">
    <source>
        <dbReference type="Proteomes" id="UP000198725"/>
    </source>
</evidence>
<evidence type="ECO:0000256" key="6">
    <source>
        <dbReference type="ARBA" id="ARBA00022729"/>
    </source>
</evidence>
<dbReference type="NCBIfam" id="TIGR00548">
    <property type="entry name" value="lolB"/>
    <property type="match status" value="1"/>
</dbReference>